<sequence>MGGSEDVRKSGASMRGSFFSKHRSSFLRSGGDRGATVDLLRGTKGADFEAPGLVRLEGEAVSCGCWGGGSSEDFKSRYIVIKGPFCFVFQNETASSPSYAIRLHHMSSERDKGSRVVTLRESIRTDAHFMITLDSEDKAAELHRTIRRMTAEAETEDIRKRLGHGHLLNKRSSVRFAEAVATQKTQDQPEVPVTTTEMLATINLSTDPYGL</sequence>
<evidence type="ECO:0000313" key="1">
    <source>
        <dbReference type="EMBL" id="CAE0409950.1"/>
    </source>
</evidence>
<dbReference type="AlphaFoldDB" id="A0A7S3L316"/>
<accession>A0A7S3L316</accession>
<organism evidence="1">
    <name type="scientific">Amphora coffeiformis</name>
    <dbReference type="NCBI Taxonomy" id="265554"/>
    <lineage>
        <taxon>Eukaryota</taxon>
        <taxon>Sar</taxon>
        <taxon>Stramenopiles</taxon>
        <taxon>Ochrophyta</taxon>
        <taxon>Bacillariophyta</taxon>
        <taxon>Bacillariophyceae</taxon>
        <taxon>Bacillariophycidae</taxon>
        <taxon>Thalassiophysales</taxon>
        <taxon>Catenulaceae</taxon>
        <taxon>Amphora</taxon>
    </lineage>
</organism>
<proteinExistence type="predicted"/>
<reference evidence="1" key="1">
    <citation type="submission" date="2021-01" db="EMBL/GenBank/DDBJ databases">
        <authorList>
            <person name="Corre E."/>
            <person name="Pelletier E."/>
            <person name="Niang G."/>
            <person name="Scheremetjew M."/>
            <person name="Finn R."/>
            <person name="Kale V."/>
            <person name="Holt S."/>
            <person name="Cochrane G."/>
            <person name="Meng A."/>
            <person name="Brown T."/>
            <person name="Cohen L."/>
        </authorList>
    </citation>
    <scope>NUCLEOTIDE SEQUENCE</scope>
    <source>
        <strain evidence="1">CCMP127</strain>
    </source>
</reference>
<name>A0A7S3L316_9STRA</name>
<dbReference type="EMBL" id="HBIM01008874">
    <property type="protein sequence ID" value="CAE0409950.1"/>
    <property type="molecule type" value="Transcribed_RNA"/>
</dbReference>
<protein>
    <submittedName>
        <fullName evidence="1">Uncharacterized protein</fullName>
    </submittedName>
</protein>
<gene>
    <name evidence="1" type="ORF">ACOF00016_LOCUS7522</name>
</gene>